<keyword evidence="11" id="KW-0489">Methyltransferase</keyword>
<comment type="subunit">
    <text evidence="3 7">Homodecamer; pentamer of dimers.</text>
</comment>
<dbReference type="PANTHER" id="PTHR20881">
    <property type="entry name" value="3-METHYL-2-OXOBUTANOATE HYDROXYMETHYLTRANSFERASE"/>
    <property type="match status" value="1"/>
</dbReference>
<dbReference type="GO" id="GO:0005737">
    <property type="term" value="C:cytoplasm"/>
    <property type="evidence" value="ECO:0007669"/>
    <property type="project" value="UniProtKB-SubCell"/>
</dbReference>
<evidence type="ECO:0000256" key="6">
    <source>
        <dbReference type="ARBA" id="ARBA00056497"/>
    </source>
</evidence>
<dbReference type="EMBL" id="ATHI01000001">
    <property type="protein sequence ID" value="EPR36224.1"/>
    <property type="molecule type" value="Genomic_DNA"/>
</dbReference>
<name>S7UQA6_9BACT</name>
<keyword evidence="5 7" id="KW-0808">Transferase</keyword>
<gene>
    <name evidence="7" type="primary">panB</name>
    <name evidence="11" type="ORF">dsat_1752</name>
</gene>
<dbReference type="PATRIC" id="fig|1121439.3.peg.135"/>
<dbReference type="InterPro" id="IPR003700">
    <property type="entry name" value="Pantoate_hydroxy_MeTrfase"/>
</dbReference>
<reference evidence="11 12" key="1">
    <citation type="journal article" date="2013" name="Genome Announc.">
        <title>Draft genome sequences for three mercury-methylating, sulfate-reducing bacteria.</title>
        <authorList>
            <person name="Brown S.D."/>
            <person name="Hurt R.A.Jr."/>
            <person name="Gilmour C.C."/>
            <person name="Elias D.A."/>
        </authorList>
    </citation>
    <scope>NUCLEOTIDE SEQUENCE [LARGE SCALE GENOMIC DNA]</scope>
    <source>
        <strain evidence="11 12">DSM 16529</strain>
    </source>
</reference>
<evidence type="ECO:0000256" key="7">
    <source>
        <dbReference type="HAMAP-Rule" id="MF_00156"/>
    </source>
</evidence>
<evidence type="ECO:0000313" key="11">
    <source>
        <dbReference type="EMBL" id="EPR36224.1"/>
    </source>
</evidence>
<dbReference type="InterPro" id="IPR040442">
    <property type="entry name" value="Pyrv_kinase-like_dom_sf"/>
</dbReference>
<feature type="active site" description="Proton acceptor" evidence="7 8">
    <location>
        <position position="182"/>
    </location>
</feature>
<evidence type="ECO:0000256" key="5">
    <source>
        <dbReference type="ARBA" id="ARBA00022679"/>
    </source>
</evidence>
<dbReference type="InterPro" id="IPR015813">
    <property type="entry name" value="Pyrv/PenolPyrv_kinase-like_dom"/>
</dbReference>
<dbReference type="Pfam" id="PF02548">
    <property type="entry name" value="Pantoate_transf"/>
    <property type="match status" value="1"/>
</dbReference>
<evidence type="ECO:0000256" key="2">
    <source>
        <dbReference type="ARBA" id="ARBA00008676"/>
    </source>
</evidence>
<evidence type="ECO:0000256" key="10">
    <source>
        <dbReference type="PIRSR" id="PIRSR000388-3"/>
    </source>
</evidence>
<protein>
    <recommendedName>
        <fullName evidence="7">3-methyl-2-oxobutanoate hydroxymethyltransferase</fullName>
        <ecNumber evidence="7">2.1.2.11</ecNumber>
    </recommendedName>
    <alternativeName>
        <fullName evidence="7">Ketopantoate hydroxymethyltransferase</fullName>
        <shortName evidence="7">KPHMT</shortName>
    </alternativeName>
</protein>
<dbReference type="eggNOG" id="COG0413">
    <property type="taxonomic scope" value="Bacteria"/>
</dbReference>
<dbReference type="AlphaFoldDB" id="S7UQA6"/>
<evidence type="ECO:0000313" key="12">
    <source>
        <dbReference type="Proteomes" id="UP000014975"/>
    </source>
</evidence>
<proteinExistence type="inferred from homology"/>
<evidence type="ECO:0000256" key="3">
    <source>
        <dbReference type="ARBA" id="ARBA00011424"/>
    </source>
</evidence>
<accession>S7UQA6</accession>
<evidence type="ECO:0000256" key="1">
    <source>
        <dbReference type="ARBA" id="ARBA00005033"/>
    </source>
</evidence>
<feature type="binding site" evidence="7 9">
    <location>
        <begin position="45"/>
        <end position="46"/>
    </location>
    <ligand>
        <name>3-methyl-2-oxobutanoate</name>
        <dbReference type="ChEBI" id="CHEBI:11851"/>
    </ligand>
</feature>
<dbReference type="Gene3D" id="3.20.20.60">
    <property type="entry name" value="Phosphoenolpyruvate-binding domains"/>
    <property type="match status" value="1"/>
</dbReference>
<comment type="catalytic activity">
    <reaction evidence="7">
        <text>(6R)-5,10-methylene-5,6,7,8-tetrahydrofolate + 3-methyl-2-oxobutanoate + H2O = 2-dehydropantoate + (6S)-5,6,7,8-tetrahydrofolate</text>
        <dbReference type="Rhea" id="RHEA:11824"/>
        <dbReference type="ChEBI" id="CHEBI:11561"/>
        <dbReference type="ChEBI" id="CHEBI:11851"/>
        <dbReference type="ChEBI" id="CHEBI:15377"/>
        <dbReference type="ChEBI" id="CHEBI:15636"/>
        <dbReference type="ChEBI" id="CHEBI:57453"/>
        <dbReference type="EC" id="2.1.2.11"/>
    </reaction>
</comment>
<dbReference type="PIRSF" id="PIRSF000388">
    <property type="entry name" value="Pantoate_hydroxy_MeTrfase"/>
    <property type="match status" value="1"/>
</dbReference>
<dbReference type="GO" id="GO:0008168">
    <property type="term" value="F:methyltransferase activity"/>
    <property type="evidence" value="ECO:0007669"/>
    <property type="project" value="UniProtKB-KW"/>
</dbReference>
<dbReference type="NCBIfam" id="NF001452">
    <property type="entry name" value="PRK00311.1"/>
    <property type="match status" value="1"/>
</dbReference>
<evidence type="ECO:0000256" key="8">
    <source>
        <dbReference type="PIRSR" id="PIRSR000388-1"/>
    </source>
</evidence>
<feature type="binding site" evidence="7 10">
    <location>
        <position position="45"/>
    </location>
    <ligand>
        <name>Mg(2+)</name>
        <dbReference type="ChEBI" id="CHEBI:18420"/>
    </ligand>
</feature>
<keyword evidence="7" id="KW-0963">Cytoplasm</keyword>
<comment type="function">
    <text evidence="6 7">Catalyzes the reversible reaction in which hydroxymethyl group from 5,10-methylenetetrahydrofolate is transferred onto alpha-ketoisovalerate to form ketopantoate.</text>
</comment>
<comment type="pathway">
    <text evidence="1 7">Cofactor biosynthesis; (R)-pantothenate biosynthesis; (R)-pantoate from 3-methyl-2-oxobutanoate: step 1/2.</text>
</comment>
<dbReference type="NCBIfam" id="TIGR00222">
    <property type="entry name" value="panB"/>
    <property type="match status" value="1"/>
</dbReference>
<dbReference type="EC" id="2.1.2.11" evidence="7"/>
<dbReference type="Proteomes" id="UP000014975">
    <property type="component" value="Unassembled WGS sequence"/>
</dbReference>
<comment type="similarity">
    <text evidence="2 7">Belongs to the PanB family.</text>
</comment>
<feature type="binding site" evidence="7 9">
    <location>
        <position position="114"/>
    </location>
    <ligand>
        <name>3-methyl-2-oxobutanoate</name>
        <dbReference type="ChEBI" id="CHEBI:11851"/>
    </ligand>
</feature>
<dbReference type="FunFam" id="3.20.20.60:FF:000003">
    <property type="entry name" value="3-methyl-2-oxobutanoate hydroxymethyltransferase"/>
    <property type="match status" value="1"/>
</dbReference>
<keyword evidence="12" id="KW-1185">Reference proteome</keyword>
<feature type="binding site" evidence="7 9">
    <location>
        <position position="84"/>
    </location>
    <ligand>
        <name>3-methyl-2-oxobutanoate</name>
        <dbReference type="ChEBI" id="CHEBI:11851"/>
    </ligand>
</feature>
<dbReference type="STRING" id="1121439.dsat_1752"/>
<dbReference type="SUPFAM" id="SSF51621">
    <property type="entry name" value="Phosphoenolpyruvate/pyruvate domain"/>
    <property type="match status" value="1"/>
</dbReference>
<dbReference type="UniPathway" id="UPA00028">
    <property type="reaction ID" value="UER00003"/>
</dbReference>
<dbReference type="GO" id="GO:0032259">
    <property type="term" value="P:methylation"/>
    <property type="evidence" value="ECO:0007669"/>
    <property type="project" value="UniProtKB-KW"/>
</dbReference>
<dbReference type="GO" id="GO:0015940">
    <property type="term" value="P:pantothenate biosynthetic process"/>
    <property type="evidence" value="ECO:0007669"/>
    <property type="project" value="UniProtKB-UniRule"/>
</dbReference>
<dbReference type="CDD" id="cd06557">
    <property type="entry name" value="KPHMT-like"/>
    <property type="match status" value="1"/>
</dbReference>
<keyword evidence="7 10" id="KW-0460">Magnesium</keyword>
<comment type="subcellular location">
    <subcellularLocation>
        <location evidence="7">Cytoplasm</location>
    </subcellularLocation>
</comment>
<dbReference type="PANTHER" id="PTHR20881:SF0">
    <property type="entry name" value="3-METHYL-2-OXOBUTANOATE HYDROXYMETHYLTRANSFERASE"/>
    <property type="match status" value="1"/>
</dbReference>
<comment type="caution">
    <text evidence="11">The sequence shown here is derived from an EMBL/GenBank/DDBJ whole genome shotgun (WGS) entry which is preliminary data.</text>
</comment>
<dbReference type="HAMAP" id="MF_00156">
    <property type="entry name" value="PanB"/>
    <property type="match status" value="1"/>
</dbReference>
<sequence length="288" mass="30164">MTKPLTAPDIRAMKGRQRIVVLTAHDAPTTRLAEEGGADVVLVGDSLAMVVLGHEDTLSITMEEMLHHVKAVTRTAARALVVADMPFGSYQESPVQAVRNAVRFVSEGGARAVKIEGARHMEAVRAIIDAGVPVMGHVGLTPQRLAEIGSFTVQGKSVPAAAAILSEAKALAKAGCFSVVLECLPSPLAARVTRAVSAPTIGIGAGPDCDGQVLVSYDVLGLQERLAPRFVKRYASLAREAAAALAAYSGEVRAGTFPAPEHGYGLPGGLSEDDLDRLLEETLARDED</sequence>
<dbReference type="GO" id="GO:0003864">
    <property type="term" value="F:3-methyl-2-oxobutanoate hydroxymethyltransferase activity"/>
    <property type="evidence" value="ECO:0007669"/>
    <property type="project" value="UniProtKB-UniRule"/>
</dbReference>
<evidence type="ECO:0000256" key="4">
    <source>
        <dbReference type="ARBA" id="ARBA00022655"/>
    </source>
</evidence>
<dbReference type="OrthoDB" id="9781789at2"/>
<keyword evidence="7 10" id="KW-0479">Metal-binding</keyword>
<feature type="binding site" evidence="7 10">
    <location>
        <position position="84"/>
    </location>
    <ligand>
        <name>Mg(2+)</name>
        <dbReference type="ChEBI" id="CHEBI:18420"/>
    </ligand>
</feature>
<comment type="cofactor">
    <cofactor evidence="7 10">
        <name>Mg(2+)</name>
        <dbReference type="ChEBI" id="CHEBI:18420"/>
    </cofactor>
    <text evidence="7 10">Binds 1 Mg(2+) ion per subunit.</text>
</comment>
<keyword evidence="4 7" id="KW-0566">Pantothenate biosynthesis</keyword>
<feature type="binding site" evidence="7 10">
    <location>
        <position position="116"/>
    </location>
    <ligand>
        <name>Mg(2+)</name>
        <dbReference type="ChEBI" id="CHEBI:18420"/>
    </ligand>
</feature>
<dbReference type="RefSeq" id="WP_020885638.1">
    <property type="nucleotide sequence ID" value="NZ_ATHI01000001.1"/>
</dbReference>
<organism evidence="11 12">
    <name type="scientific">Alkalidesulfovibrio alkalitolerans DSM 16529</name>
    <dbReference type="NCBI Taxonomy" id="1121439"/>
    <lineage>
        <taxon>Bacteria</taxon>
        <taxon>Pseudomonadati</taxon>
        <taxon>Thermodesulfobacteriota</taxon>
        <taxon>Desulfovibrionia</taxon>
        <taxon>Desulfovibrionales</taxon>
        <taxon>Desulfovibrionaceae</taxon>
        <taxon>Alkalidesulfovibrio</taxon>
    </lineage>
</organism>
<evidence type="ECO:0000256" key="9">
    <source>
        <dbReference type="PIRSR" id="PIRSR000388-2"/>
    </source>
</evidence>
<dbReference type="GO" id="GO:0000287">
    <property type="term" value="F:magnesium ion binding"/>
    <property type="evidence" value="ECO:0007669"/>
    <property type="project" value="TreeGrafter"/>
</dbReference>